<organism evidence="1 2">
    <name type="scientific">Klebsiella pneumoniae subsp. pneumoniae (strain HS11286)</name>
    <dbReference type="NCBI Taxonomy" id="1125630"/>
    <lineage>
        <taxon>Bacteria</taxon>
        <taxon>Pseudomonadati</taxon>
        <taxon>Pseudomonadota</taxon>
        <taxon>Gammaproteobacteria</taxon>
        <taxon>Enterobacterales</taxon>
        <taxon>Enterobacteriaceae</taxon>
        <taxon>Klebsiella/Raoultella group</taxon>
        <taxon>Klebsiella</taxon>
        <taxon>Klebsiella pneumoniae complex</taxon>
    </lineage>
</organism>
<dbReference type="PATRIC" id="fig|1125630.4.peg.3673"/>
<dbReference type="Proteomes" id="UP000007841">
    <property type="component" value="Chromosome"/>
</dbReference>
<dbReference type="RefSeq" id="YP_005228069.1">
    <property type="nucleotide sequence ID" value="NC_016845.1"/>
</dbReference>
<proteinExistence type="predicted"/>
<protein>
    <submittedName>
        <fullName evidence="1">Uncharacterized protein</fullName>
    </submittedName>
</protein>
<dbReference type="KEGG" id="kpm:KPHS_37690"/>
<dbReference type="HOGENOM" id="CLU_3062507_0_0_6"/>
<dbReference type="GeneID" id="11848801"/>
<dbReference type="EMBL" id="CP003200">
    <property type="protein sequence ID" value="AEW62467.1"/>
    <property type="molecule type" value="Genomic_DNA"/>
</dbReference>
<evidence type="ECO:0000313" key="2">
    <source>
        <dbReference type="Proteomes" id="UP000007841"/>
    </source>
</evidence>
<name>A0A0H3GVS3_KLEPH</name>
<reference evidence="1 2" key="1">
    <citation type="journal article" date="2012" name="J. Bacteriol.">
        <title>Complete genome sequence of Klebsiella pneumoniae subsp. pneumoniae HS11286, a multidrug-resistant strain isolated from human sputum.</title>
        <authorList>
            <person name="Liu P."/>
            <person name="Li P."/>
            <person name="Jiang X."/>
            <person name="Bi D."/>
            <person name="Xie Y."/>
            <person name="Tai C."/>
            <person name="Deng Z."/>
            <person name="Rajakumar K."/>
            <person name="Ou H.Y."/>
        </authorList>
    </citation>
    <scope>NUCLEOTIDE SEQUENCE [LARGE SCALE GENOMIC DNA]</scope>
    <source>
        <strain evidence="1 2">HS11286</strain>
    </source>
</reference>
<keyword evidence="2" id="KW-1185">Reference proteome</keyword>
<evidence type="ECO:0000313" key="1">
    <source>
        <dbReference type="EMBL" id="AEW62467.1"/>
    </source>
</evidence>
<dbReference type="AlphaFoldDB" id="A0A0H3GVS3"/>
<sequence length="53" mass="5930">MVIADQSCSFCAIFPVRAGNRVKFVKIKLQDCLKREDTSITGETAAPERKKTK</sequence>
<dbReference type="RefSeq" id="WP_004140952.1">
    <property type="nucleotide sequence ID" value="NC_016845.1"/>
</dbReference>
<gene>
    <name evidence="1" type="ordered locus">KPHS_37690</name>
</gene>
<accession>A0A0H3GVS3</accession>